<dbReference type="PANTHER" id="PTHR26379">
    <property type="entry name" value="BTB/POZ AND MATH DOMAIN-CONTAINING PROTEIN 1"/>
    <property type="match status" value="1"/>
</dbReference>
<dbReference type="PROSITE" id="PS50144">
    <property type="entry name" value="MATH"/>
    <property type="match status" value="1"/>
</dbReference>
<dbReference type="Proteomes" id="UP001497457">
    <property type="component" value="Chromosome 33rd"/>
</dbReference>
<dbReference type="EMBL" id="OZ075143">
    <property type="protein sequence ID" value="CAL5036875.1"/>
    <property type="molecule type" value="Genomic_DNA"/>
</dbReference>
<dbReference type="Pfam" id="PF00651">
    <property type="entry name" value="BTB"/>
    <property type="match status" value="1"/>
</dbReference>
<dbReference type="Gene3D" id="1.25.40.420">
    <property type="match status" value="1"/>
</dbReference>
<name>A0ABC9DD72_9POAL</name>
<evidence type="ECO:0000313" key="6">
    <source>
        <dbReference type="Proteomes" id="UP001497457"/>
    </source>
</evidence>
<dbReference type="InterPro" id="IPR000210">
    <property type="entry name" value="BTB/POZ_dom"/>
</dbReference>
<dbReference type="InterPro" id="IPR002083">
    <property type="entry name" value="MATH/TRAF_dom"/>
</dbReference>
<dbReference type="PANTHER" id="PTHR26379:SF458">
    <property type="entry name" value="BTB DOMAIN-CONTAINING PROTEIN"/>
    <property type="match status" value="1"/>
</dbReference>
<dbReference type="CDD" id="cd18280">
    <property type="entry name" value="BTB_POZ_BPM_plant"/>
    <property type="match status" value="1"/>
</dbReference>
<evidence type="ECO:0000256" key="1">
    <source>
        <dbReference type="ARBA" id="ARBA00004906"/>
    </source>
</evidence>
<sequence>MAAASKRPRARTASTSSLETAQGTHTFKIANYSLQRDLLAGLTIVNNRSIGSSTFAVGEHDWCIRCYPNGAWTDKHTDYVAVYLVLVSKNTEVRALFALRLVDQSTGQSVVLYNEATSKVFSTKAAGGRGTWGTYCFMKKSALEASPYMRDDSIVIECDITVVITKKPRVQKNMSRLDYFEAPPSDLSDNLRQLLQGKKGADVTFKVGDEDFLAHKLVLAMRSPVFQAELYGPMEEKTSQHITIEDMHPDIFRALLHFIYTDSMPNMEDFDGDERKEMVKHLLVAADRYDLGRLKKICEGILSKGLDVENVATTLALADQHHCSNLKNACIEFISSSSKIDDVVASQEYVQIKESCPTVLVDMLENVTRRLQ</sequence>
<dbReference type="SMART" id="SM00225">
    <property type="entry name" value="BTB"/>
    <property type="match status" value="1"/>
</dbReference>
<organism evidence="5 6">
    <name type="scientific">Urochloa decumbens</name>
    <dbReference type="NCBI Taxonomy" id="240449"/>
    <lineage>
        <taxon>Eukaryota</taxon>
        <taxon>Viridiplantae</taxon>
        <taxon>Streptophyta</taxon>
        <taxon>Embryophyta</taxon>
        <taxon>Tracheophyta</taxon>
        <taxon>Spermatophyta</taxon>
        <taxon>Magnoliopsida</taxon>
        <taxon>Liliopsida</taxon>
        <taxon>Poales</taxon>
        <taxon>Poaceae</taxon>
        <taxon>PACMAD clade</taxon>
        <taxon>Panicoideae</taxon>
        <taxon>Panicodae</taxon>
        <taxon>Paniceae</taxon>
        <taxon>Melinidinae</taxon>
        <taxon>Urochloa</taxon>
    </lineage>
</organism>
<comment type="similarity">
    <text evidence="2">Belongs to the Tdpoz family.</text>
</comment>
<dbReference type="InterPro" id="IPR011333">
    <property type="entry name" value="SKP1/BTB/POZ_sf"/>
</dbReference>
<dbReference type="SUPFAM" id="SSF49599">
    <property type="entry name" value="TRAF domain-like"/>
    <property type="match status" value="1"/>
</dbReference>
<gene>
    <name evidence="5" type="ORF">URODEC1_LOCUS84175</name>
</gene>
<evidence type="ECO:0000256" key="2">
    <source>
        <dbReference type="ARBA" id="ARBA00010846"/>
    </source>
</evidence>
<dbReference type="PROSITE" id="PS50097">
    <property type="entry name" value="BTB"/>
    <property type="match status" value="1"/>
</dbReference>
<accession>A0ABC9DD72</accession>
<evidence type="ECO:0000313" key="5">
    <source>
        <dbReference type="EMBL" id="CAL5036875.1"/>
    </source>
</evidence>
<dbReference type="Gene3D" id="2.60.210.10">
    <property type="entry name" value="Apoptosis, Tumor Necrosis Factor Receptor Associated Protein 2, Chain A"/>
    <property type="match status" value="1"/>
</dbReference>
<evidence type="ECO:0000259" key="3">
    <source>
        <dbReference type="PROSITE" id="PS50097"/>
    </source>
</evidence>
<dbReference type="Pfam" id="PF24570">
    <property type="entry name" value="BACK_BPM_SPOP"/>
    <property type="match status" value="1"/>
</dbReference>
<comment type="pathway">
    <text evidence="1">Protein modification; protein ubiquitination.</text>
</comment>
<dbReference type="FunFam" id="3.30.710.10:FF:000159">
    <property type="entry name" value="Speckle-type POZ protein B"/>
    <property type="match status" value="1"/>
</dbReference>
<dbReference type="Gene3D" id="3.30.710.10">
    <property type="entry name" value="Potassium Channel Kv1.1, Chain A"/>
    <property type="match status" value="1"/>
</dbReference>
<feature type="domain" description="BTB" evidence="3">
    <location>
        <begin position="201"/>
        <end position="268"/>
    </location>
</feature>
<keyword evidence="6" id="KW-1185">Reference proteome</keyword>
<feature type="domain" description="MATH" evidence="4">
    <location>
        <begin position="22"/>
        <end position="160"/>
    </location>
</feature>
<dbReference type="Pfam" id="PF22486">
    <property type="entry name" value="MATH_2"/>
    <property type="match status" value="1"/>
</dbReference>
<protein>
    <submittedName>
        <fullName evidence="5">Uncharacterized protein</fullName>
    </submittedName>
</protein>
<evidence type="ECO:0000259" key="4">
    <source>
        <dbReference type="PROSITE" id="PS50144"/>
    </source>
</evidence>
<dbReference type="InterPro" id="IPR056423">
    <property type="entry name" value="BACK_BPM_SPOP"/>
</dbReference>
<reference evidence="5 6" key="2">
    <citation type="submission" date="2024-10" db="EMBL/GenBank/DDBJ databases">
        <authorList>
            <person name="Ryan C."/>
        </authorList>
    </citation>
    <scope>NUCLEOTIDE SEQUENCE [LARGE SCALE GENOMIC DNA]</scope>
</reference>
<reference evidence="6" key="1">
    <citation type="submission" date="2024-06" db="EMBL/GenBank/DDBJ databases">
        <authorList>
            <person name="Ryan C."/>
        </authorList>
    </citation>
    <scope>NUCLEOTIDE SEQUENCE [LARGE SCALE GENOMIC DNA]</scope>
</reference>
<dbReference type="SUPFAM" id="SSF54695">
    <property type="entry name" value="POZ domain"/>
    <property type="match status" value="1"/>
</dbReference>
<dbReference type="AlphaFoldDB" id="A0ABC9DD72"/>
<proteinExistence type="inferred from homology"/>
<dbReference type="CDD" id="cd00121">
    <property type="entry name" value="MATH"/>
    <property type="match status" value="1"/>
</dbReference>
<dbReference type="InterPro" id="IPR045005">
    <property type="entry name" value="BPM1-6"/>
</dbReference>
<dbReference type="InterPro" id="IPR008974">
    <property type="entry name" value="TRAF-like"/>
</dbReference>